<sequence>VRCPAAPRSWSSREPSRERQRDSLPNVRWAPVVDDRDWWNTGCDSV</sequence>
<dbReference type="AlphaFoldDB" id="A0A6J4UC43"/>
<dbReference type="EMBL" id="CADCWJ010000076">
    <property type="protein sequence ID" value="CAA9543625.1"/>
    <property type="molecule type" value="Genomic_DNA"/>
</dbReference>
<accession>A0A6J4UC43</accession>
<reference evidence="2" key="1">
    <citation type="submission" date="2020-02" db="EMBL/GenBank/DDBJ databases">
        <authorList>
            <person name="Meier V. D."/>
        </authorList>
    </citation>
    <scope>NUCLEOTIDE SEQUENCE</scope>
    <source>
        <strain evidence="2">AVDCRST_MAG87</strain>
    </source>
</reference>
<organism evidence="2">
    <name type="scientific">uncultured Thermomicrobiales bacterium</name>
    <dbReference type="NCBI Taxonomy" id="1645740"/>
    <lineage>
        <taxon>Bacteria</taxon>
        <taxon>Pseudomonadati</taxon>
        <taxon>Thermomicrobiota</taxon>
        <taxon>Thermomicrobia</taxon>
        <taxon>Thermomicrobiales</taxon>
        <taxon>environmental samples</taxon>
    </lineage>
</organism>
<gene>
    <name evidence="2" type="ORF">AVDCRST_MAG87-289</name>
</gene>
<evidence type="ECO:0000313" key="2">
    <source>
        <dbReference type="EMBL" id="CAA9543625.1"/>
    </source>
</evidence>
<proteinExistence type="predicted"/>
<feature type="non-terminal residue" evidence="2">
    <location>
        <position position="46"/>
    </location>
</feature>
<feature type="non-terminal residue" evidence="2">
    <location>
        <position position="1"/>
    </location>
</feature>
<protein>
    <submittedName>
        <fullName evidence="2">Uncharacterized protein</fullName>
    </submittedName>
</protein>
<name>A0A6J4UC43_9BACT</name>
<feature type="region of interest" description="Disordered" evidence="1">
    <location>
        <begin position="1"/>
        <end position="24"/>
    </location>
</feature>
<evidence type="ECO:0000256" key="1">
    <source>
        <dbReference type="SAM" id="MobiDB-lite"/>
    </source>
</evidence>